<evidence type="ECO:0000313" key="3">
    <source>
        <dbReference type="EMBL" id="RVW62458.1"/>
    </source>
</evidence>
<accession>A0A438FR79</accession>
<keyword evidence="1" id="KW-0808">Transferase</keyword>
<comment type="caution">
    <text evidence="3">The sequence shown here is derived from an EMBL/GenBank/DDBJ whole genome shotgun (WGS) entry which is preliminary data.</text>
</comment>
<dbReference type="GO" id="GO:0006084">
    <property type="term" value="P:acetyl-CoA metabolic process"/>
    <property type="evidence" value="ECO:0007669"/>
    <property type="project" value="InterPro"/>
</dbReference>
<dbReference type="EMBL" id="QGNW01000772">
    <property type="protein sequence ID" value="RVW62458.1"/>
    <property type="molecule type" value="Genomic_DNA"/>
</dbReference>
<organism evidence="3 4">
    <name type="scientific">Vitis vinifera</name>
    <name type="common">Grape</name>
    <dbReference type="NCBI Taxonomy" id="29760"/>
    <lineage>
        <taxon>Eukaryota</taxon>
        <taxon>Viridiplantae</taxon>
        <taxon>Streptophyta</taxon>
        <taxon>Embryophyta</taxon>
        <taxon>Tracheophyta</taxon>
        <taxon>Spermatophyta</taxon>
        <taxon>Magnoliopsida</taxon>
        <taxon>eudicotyledons</taxon>
        <taxon>Gunneridae</taxon>
        <taxon>Pentapetalae</taxon>
        <taxon>rosids</taxon>
        <taxon>Vitales</taxon>
        <taxon>Vitaceae</taxon>
        <taxon>Viteae</taxon>
        <taxon>Vitis</taxon>
    </lineage>
</organism>
<protein>
    <submittedName>
        <fullName evidence="3">Hydroxymethylglutaryl-CoA synthase</fullName>
    </submittedName>
</protein>
<name>A0A438FR79_VITVI</name>
<dbReference type="InterPro" id="IPR016039">
    <property type="entry name" value="Thiolase-like"/>
</dbReference>
<evidence type="ECO:0000259" key="2">
    <source>
        <dbReference type="Pfam" id="PF08540"/>
    </source>
</evidence>
<feature type="domain" description="Hydroxymethylglutaryl-coenzyme A synthase C-terminal" evidence="2">
    <location>
        <begin position="88"/>
        <end position="151"/>
    </location>
</feature>
<dbReference type="InterPro" id="IPR013746">
    <property type="entry name" value="HMG_CoA_synt_C_dom"/>
</dbReference>
<gene>
    <name evidence="3" type="primary">HMGS_7</name>
    <name evidence="3" type="ORF">CK203_060437</name>
</gene>
<evidence type="ECO:0000256" key="1">
    <source>
        <dbReference type="ARBA" id="ARBA00022679"/>
    </source>
</evidence>
<dbReference type="AlphaFoldDB" id="A0A438FR79"/>
<dbReference type="Proteomes" id="UP000288805">
    <property type="component" value="Unassembled WGS sequence"/>
</dbReference>
<sequence>MLVGPGAPIAFESKFKGSHMSHAYDFYKPNLASEYPATQQEAKHLYDAKVQPTTLLPKQVGNMYTASLYAAFASLLHNKHDSLNGQHPFSLLNIAMVMNVSEKLKSRLEFPPSKFVETLKLMEHHYGAKDFVTSKDCSLLASGTYYLTEVDLCTGDSMPRNLGMATTLILCLHVRMVPLQ</sequence>
<dbReference type="Pfam" id="PF08540">
    <property type="entry name" value="HMG_CoA_synt_C"/>
    <property type="match status" value="3"/>
</dbReference>
<dbReference type="SUPFAM" id="SSF53901">
    <property type="entry name" value="Thiolase-like"/>
    <property type="match status" value="1"/>
</dbReference>
<dbReference type="Gene3D" id="3.40.47.10">
    <property type="match status" value="2"/>
</dbReference>
<dbReference type="PANTHER" id="PTHR43323:SF2">
    <property type="entry name" value="HYDROXYMETHYLGLUTARYL-COA SYNTHASE"/>
    <property type="match status" value="1"/>
</dbReference>
<proteinExistence type="predicted"/>
<feature type="domain" description="Hydroxymethylglutaryl-coenzyme A synthase C-terminal" evidence="2">
    <location>
        <begin position="9"/>
        <end position="37"/>
    </location>
</feature>
<dbReference type="GO" id="GO:0004421">
    <property type="term" value="F:hydroxymethylglutaryl-CoA synthase activity"/>
    <property type="evidence" value="ECO:0007669"/>
    <property type="project" value="InterPro"/>
</dbReference>
<feature type="domain" description="Hydroxymethylglutaryl-coenzyme A synthase C-terminal" evidence="2">
    <location>
        <begin position="39"/>
        <end position="86"/>
    </location>
</feature>
<dbReference type="GO" id="GO:0010142">
    <property type="term" value="P:farnesyl diphosphate biosynthetic process, mevalonate pathway"/>
    <property type="evidence" value="ECO:0007669"/>
    <property type="project" value="InterPro"/>
</dbReference>
<dbReference type="PANTHER" id="PTHR43323">
    <property type="entry name" value="3-HYDROXY-3-METHYLGLUTARYL COENZYME A SYNTHASE"/>
    <property type="match status" value="1"/>
</dbReference>
<reference evidence="3 4" key="1">
    <citation type="journal article" date="2018" name="PLoS Genet.">
        <title>Population sequencing reveals clonal diversity and ancestral inbreeding in the grapevine cultivar Chardonnay.</title>
        <authorList>
            <person name="Roach M.J."/>
            <person name="Johnson D.L."/>
            <person name="Bohlmann J."/>
            <person name="van Vuuren H.J."/>
            <person name="Jones S.J."/>
            <person name="Pretorius I.S."/>
            <person name="Schmidt S.A."/>
            <person name="Borneman A.R."/>
        </authorList>
    </citation>
    <scope>NUCLEOTIDE SEQUENCE [LARGE SCALE GENOMIC DNA]</scope>
    <source>
        <strain evidence="4">cv. Chardonnay</strain>
        <tissue evidence="3">Leaf</tissue>
    </source>
</reference>
<evidence type="ECO:0000313" key="4">
    <source>
        <dbReference type="Proteomes" id="UP000288805"/>
    </source>
</evidence>